<evidence type="ECO:0000256" key="3">
    <source>
        <dbReference type="ARBA" id="ARBA00022658"/>
    </source>
</evidence>
<dbReference type="Proteomes" id="UP000027195">
    <property type="component" value="Unassembled WGS sequence"/>
</dbReference>
<dbReference type="PROSITE" id="PS50003">
    <property type="entry name" value="PH_DOMAIN"/>
    <property type="match status" value="1"/>
</dbReference>
<dbReference type="InterPro" id="IPR011993">
    <property type="entry name" value="PH-like_dom_sf"/>
</dbReference>
<dbReference type="EMBL" id="KL198031">
    <property type="protein sequence ID" value="KDQ15662.1"/>
    <property type="molecule type" value="Genomic_DNA"/>
</dbReference>
<feature type="compositionally biased region" description="Basic residues" evidence="9">
    <location>
        <begin position="151"/>
        <end position="162"/>
    </location>
</feature>
<evidence type="ECO:0000256" key="4">
    <source>
        <dbReference type="ARBA" id="ARBA00022723"/>
    </source>
</evidence>
<protein>
    <recommendedName>
        <fullName evidence="15">FYVE-type domain-containing protein</fullName>
    </recommendedName>
</protein>
<dbReference type="GO" id="GO:0008270">
    <property type="term" value="F:zinc ion binding"/>
    <property type="evidence" value="ECO:0007669"/>
    <property type="project" value="UniProtKB-KW"/>
</dbReference>
<keyword evidence="6" id="KW-0862">Zinc</keyword>
<dbReference type="CDD" id="cd00160">
    <property type="entry name" value="RhoGEF"/>
    <property type="match status" value="1"/>
</dbReference>
<dbReference type="OrthoDB" id="660555at2759"/>
<evidence type="ECO:0000259" key="12">
    <source>
        <dbReference type="PROSITE" id="PS50178"/>
    </source>
</evidence>
<dbReference type="STRING" id="930990.A0A067MUV1"/>
<feature type="compositionally biased region" description="Basic and acidic residues" evidence="9">
    <location>
        <begin position="621"/>
        <end position="632"/>
    </location>
</feature>
<dbReference type="InterPro" id="IPR051092">
    <property type="entry name" value="FYVE_RhoGEF_PH"/>
</dbReference>
<dbReference type="AlphaFoldDB" id="A0A067MUV1"/>
<gene>
    <name evidence="13" type="ORF">BOTBODRAFT_31546</name>
</gene>
<dbReference type="SUPFAM" id="SSF50729">
    <property type="entry name" value="PH domain-like"/>
    <property type="match status" value="1"/>
</dbReference>
<dbReference type="Pfam" id="PF01363">
    <property type="entry name" value="FYVE"/>
    <property type="match status" value="1"/>
</dbReference>
<feature type="region of interest" description="Disordered" evidence="9">
    <location>
        <begin position="487"/>
        <end position="511"/>
    </location>
</feature>
<dbReference type="SMART" id="SM00064">
    <property type="entry name" value="FYVE"/>
    <property type="match status" value="1"/>
</dbReference>
<feature type="compositionally biased region" description="Low complexity" evidence="9">
    <location>
        <begin position="817"/>
        <end position="831"/>
    </location>
</feature>
<feature type="compositionally biased region" description="Polar residues" evidence="9">
    <location>
        <begin position="174"/>
        <end position="192"/>
    </location>
</feature>
<dbReference type="PANTHER" id="PTHR12673:SF159">
    <property type="entry name" value="LD03170P"/>
    <property type="match status" value="1"/>
</dbReference>
<dbReference type="SUPFAM" id="SSF57903">
    <property type="entry name" value="FYVE/PHD zinc finger"/>
    <property type="match status" value="1"/>
</dbReference>
<evidence type="ECO:0000259" key="11">
    <source>
        <dbReference type="PROSITE" id="PS50010"/>
    </source>
</evidence>
<dbReference type="PROSITE" id="PS50010">
    <property type="entry name" value="DH_2"/>
    <property type="match status" value="1"/>
</dbReference>
<feature type="compositionally biased region" description="Polar residues" evidence="9">
    <location>
        <begin position="1"/>
        <end position="12"/>
    </location>
</feature>
<dbReference type="Pfam" id="PF00621">
    <property type="entry name" value="RhoGEF"/>
    <property type="match status" value="1"/>
</dbReference>
<accession>A0A067MUV1</accession>
<feature type="region of interest" description="Disordered" evidence="9">
    <location>
        <begin position="1"/>
        <end position="61"/>
    </location>
</feature>
<feature type="region of interest" description="Disordered" evidence="9">
    <location>
        <begin position="613"/>
        <end position="632"/>
    </location>
</feature>
<dbReference type="InterPro" id="IPR017455">
    <property type="entry name" value="Znf_FYVE-rel"/>
</dbReference>
<dbReference type="Gene3D" id="2.30.29.30">
    <property type="entry name" value="Pleckstrin-homology domain (PH domain)/Phosphotyrosine-binding domain (PTB)"/>
    <property type="match status" value="1"/>
</dbReference>
<evidence type="ECO:0000256" key="6">
    <source>
        <dbReference type="ARBA" id="ARBA00022833"/>
    </source>
</evidence>
<dbReference type="InterPro" id="IPR000306">
    <property type="entry name" value="Znf_FYVE"/>
</dbReference>
<feature type="domain" description="FYVE-type" evidence="12">
    <location>
        <begin position="647"/>
        <end position="712"/>
    </location>
</feature>
<comment type="subcellular location">
    <subcellularLocation>
        <location evidence="1">Cytoplasm</location>
        <location evidence="1">Cytoskeleton</location>
    </subcellularLocation>
</comment>
<dbReference type="Gene3D" id="1.20.900.10">
    <property type="entry name" value="Dbl homology (DH) domain"/>
    <property type="match status" value="1"/>
</dbReference>
<feature type="domain" description="DH" evidence="11">
    <location>
        <begin position="196"/>
        <end position="403"/>
    </location>
</feature>
<evidence type="ECO:0000256" key="1">
    <source>
        <dbReference type="ARBA" id="ARBA00004245"/>
    </source>
</evidence>
<organism evidence="13 14">
    <name type="scientific">Botryobasidium botryosum (strain FD-172 SS1)</name>
    <dbReference type="NCBI Taxonomy" id="930990"/>
    <lineage>
        <taxon>Eukaryota</taxon>
        <taxon>Fungi</taxon>
        <taxon>Dikarya</taxon>
        <taxon>Basidiomycota</taxon>
        <taxon>Agaricomycotina</taxon>
        <taxon>Agaricomycetes</taxon>
        <taxon>Cantharellales</taxon>
        <taxon>Botryobasidiaceae</taxon>
        <taxon>Botryobasidium</taxon>
    </lineage>
</organism>
<keyword evidence="5 8" id="KW-0863">Zinc-finger</keyword>
<feature type="region of interest" description="Disordered" evidence="9">
    <location>
        <begin position="775"/>
        <end position="844"/>
    </location>
</feature>
<dbReference type="InterPro" id="IPR035899">
    <property type="entry name" value="DBL_dom_sf"/>
</dbReference>
<dbReference type="PROSITE" id="PS50178">
    <property type="entry name" value="ZF_FYVE"/>
    <property type="match status" value="1"/>
</dbReference>
<dbReference type="GO" id="GO:0005856">
    <property type="term" value="C:cytoskeleton"/>
    <property type="evidence" value="ECO:0007669"/>
    <property type="project" value="UniProtKB-SubCell"/>
</dbReference>
<sequence length="918" mass="99350">MSGPQSILSNADNHPDAISFPSRASPPVGTGAISSPPPPLPALTPFPASPQAPVPAMHVPNPAHLRPFRRISLPSSSSPNAGHRMSVASVASFDSVREEEGEGGPGYFDYGRARLGSGVKMQSSPVRGSSVGAGMGGGGSPGGSNVNGVVNKRHSQSPRPKSRPTSGMGMPRARTTSTRSHMSVSSHPLNESMQAKRRKVVMEIYETERAYVDGLEMIYNHFLTPLIASLDSPYPLLSRDQLTSIFSNFIDIWNFHRSFFSSFTALLSPSIAPPFPSSPSVYSPTLLDSNGLPPISELLSSHFPYLSLYTPFVTAFPAATSALISLTVSNPAFGAFMKGQEADPCCKKLGLRDWLLTVVQRCPRYLLLLKDLISCIDTNDAEYATLNNVLILVSKINTSFNTSLHSQAVTVALLALQRATPNLPFPLVSPGRTLVKRGSLVKVDRGSEHRLREILLFSDCLVWLSRGGEREWVGGVSMGMGVGVDRAARARSPSDTEQRLSRPRSMSSVLLTSAPAQESEEKWWYRGRVELIDLEVVVSPSAFGEESAFEVFSPESSFVLHASSPEERDEWVGAVRRAKTALLTSLRVKYPNSTLSSSAATTHLRRALKALPYNPSAPSEADGKGKEQERSRMGQVDHFVPAIWVPDGRAAACMRCGERFGWRRRRHHCRLCGKVVCSSCSGSTFYIADQSGKTKSSPKAARACNACYDAVFPPIPAQTSPVIQTSSSAPSFPSSSTIRALSSIIPKSSSTRFDIPQLRTPESKRQSVSFHMPMESYSTSDLPRQASASLAQPSTPPRRFLLPKKQPSYSTPPHTRLMSSSKDNLSLLSSPDGDDYDSPDFSLPPSPTKARISILPLASAGLHVTPVMTRPSSRGEGRSRRYSLVLGGTETVKPKRFGRGVGVAAELSELLGREKENS</sequence>
<dbReference type="Gene3D" id="3.30.40.10">
    <property type="entry name" value="Zinc/RING finger domain, C3HC4 (zinc finger)"/>
    <property type="match status" value="1"/>
</dbReference>
<dbReference type="HOGENOM" id="CLU_005251_0_0_1"/>
<evidence type="ECO:0000259" key="10">
    <source>
        <dbReference type="PROSITE" id="PS50003"/>
    </source>
</evidence>
<evidence type="ECO:0000256" key="5">
    <source>
        <dbReference type="ARBA" id="ARBA00022771"/>
    </source>
</evidence>
<dbReference type="InParanoid" id="A0A067MUV1"/>
<dbReference type="GO" id="GO:0005737">
    <property type="term" value="C:cytoplasm"/>
    <property type="evidence" value="ECO:0007669"/>
    <property type="project" value="TreeGrafter"/>
</dbReference>
<feature type="compositionally biased region" description="Polar residues" evidence="9">
    <location>
        <begin position="776"/>
        <end position="793"/>
    </location>
</feature>
<dbReference type="SMART" id="SM00233">
    <property type="entry name" value="PH"/>
    <property type="match status" value="1"/>
</dbReference>
<dbReference type="InterPro" id="IPR001849">
    <property type="entry name" value="PH_domain"/>
</dbReference>
<dbReference type="PANTHER" id="PTHR12673">
    <property type="entry name" value="FACIOGENITAL DYSPLASIA PROTEIN"/>
    <property type="match status" value="1"/>
</dbReference>
<evidence type="ECO:0008006" key="15">
    <source>
        <dbReference type="Google" id="ProtNLM"/>
    </source>
</evidence>
<keyword evidence="14" id="KW-1185">Reference proteome</keyword>
<dbReference type="InterPro" id="IPR011011">
    <property type="entry name" value="Znf_FYVE_PHD"/>
</dbReference>
<feature type="domain" description="PH" evidence="10">
    <location>
        <begin position="433"/>
        <end position="580"/>
    </location>
</feature>
<feature type="compositionally biased region" description="Pro residues" evidence="9">
    <location>
        <begin position="35"/>
        <end position="53"/>
    </location>
</feature>
<keyword evidence="7" id="KW-0206">Cytoskeleton</keyword>
<proteinExistence type="predicted"/>
<evidence type="ECO:0000256" key="8">
    <source>
        <dbReference type="PROSITE-ProRule" id="PRU00091"/>
    </source>
</evidence>
<name>A0A067MUV1_BOTB1</name>
<evidence type="ECO:0000313" key="14">
    <source>
        <dbReference type="Proteomes" id="UP000027195"/>
    </source>
</evidence>
<dbReference type="InterPro" id="IPR013083">
    <property type="entry name" value="Znf_RING/FYVE/PHD"/>
</dbReference>
<keyword evidence="4" id="KW-0479">Metal-binding</keyword>
<dbReference type="SMART" id="SM00325">
    <property type="entry name" value="RhoGEF"/>
    <property type="match status" value="1"/>
</dbReference>
<evidence type="ECO:0000256" key="2">
    <source>
        <dbReference type="ARBA" id="ARBA00022490"/>
    </source>
</evidence>
<feature type="region of interest" description="Disordered" evidence="9">
    <location>
        <begin position="119"/>
        <end position="192"/>
    </location>
</feature>
<dbReference type="GO" id="GO:0005085">
    <property type="term" value="F:guanyl-nucleotide exchange factor activity"/>
    <property type="evidence" value="ECO:0007669"/>
    <property type="project" value="UniProtKB-KW"/>
</dbReference>
<evidence type="ECO:0000256" key="9">
    <source>
        <dbReference type="SAM" id="MobiDB-lite"/>
    </source>
</evidence>
<evidence type="ECO:0000256" key="7">
    <source>
        <dbReference type="ARBA" id="ARBA00023212"/>
    </source>
</evidence>
<dbReference type="SUPFAM" id="SSF48065">
    <property type="entry name" value="DBL homology domain (DH-domain)"/>
    <property type="match status" value="1"/>
</dbReference>
<feature type="compositionally biased region" description="Basic and acidic residues" evidence="9">
    <location>
        <begin position="487"/>
        <end position="500"/>
    </location>
</feature>
<evidence type="ECO:0000313" key="13">
    <source>
        <dbReference type="EMBL" id="KDQ15662.1"/>
    </source>
</evidence>
<keyword evidence="2" id="KW-0963">Cytoplasm</keyword>
<keyword evidence="3" id="KW-0344">Guanine-nucleotide releasing factor</keyword>
<reference evidence="14" key="1">
    <citation type="journal article" date="2014" name="Proc. Natl. Acad. Sci. U.S.A.">
        <title>Extensive sampling of basidiomycete genomes demonstrates inadequacy of the white-rot/brown-rot paradigm for wood decay fungi.</title>
        <authorList>
            <person name="Riley R."/>
            <person name="Salamov A.A."/>
            <person name="Brown D.W."/>
            <person name="Nagy L.G."/>
            <person name="Floudas D."/>
            <person name="Held B.W."/>
            <person name="Levasseur A."/>
            <person name="Lombard V."/>
            <person name="Morin E."/>
            <person name="Otillar R."/>
            <person name="Lindquist E.A."/>
            <person name="Sun H."/>
            <person name="LaButti K.M."/>
            <person name="Schmutz J."/>
            <person name="Jabbour D."/>
            <person name="Luo H."/>
            <person name="Baker S.E."/>
            <person name="Pisabarro A.G."/>
            <person name="Walton J.D."/>
            <person name="Blanchette R.A."/>
            <person name="Henrissat B."/>
            <person name="Martin F."/>
            <person name="Cullen D."/>
            <person name="Hibbett D.S."/>
            <person name="Grigoriev I.V."/>
        </authorList>
    </citation>
    <scope>NUCLEOTIDE SEQUENCE [LARGE SCALE GENOMIC DNA]</scope>
    <source>
        <strain evidence="14">FD-172 SS1</strain>
    </source>
</reference>
<feature type="compositionally biased region" description="Gly residues" evidence="9">
    <location>
        <begin position="131"/>
        <end position="142"/>
    </location>
</feature>
<dbReference type="InterPro" id="IPR000219">
    <property type="entry name" value="DH_dom"/>
</dbReference>